<name>A0A9P4PTZ6_9PLEO</name>
<keyword evidence="3" id="KW-1185">Reference proteome</keyword>
<sequence>MRVRREGCWGEGRHLQIRNKQRTKQAGYRTETQLSFNGTQGHRNHKAPYAHVETRRPTVELCSKRSQNTSLLHPHP</sequence>
<reference evidence="2" key="1">
    <citation type="journal article" date="2020" name="Stud. Mycol.">
        <title>101 Dothideomycetes genomes: a test case for predicting lifestyles and emergence of pathogens.</title>
        <authorList>
            <person name="Haridas S."/>
            <person name="Albert R."/>
            <person name="Binder M."/>
            <person name="Bloem J."/>
            <person name="Labutti K."/>
            <person name="Salamov A."/>
            <person name="Andreopoulos B."/>
            <person name="Baker S."/>
            <person name="Barry K."/>
            <person name="Bills G."/>
            <person name="Bluhm B."/>
            <person name="Cannon C."/>
            <person name="Castanera R."/>
            <person name="Culley D."/>
            <person name="Daum C."/>
            <person name="Ezra D."/>
            <person name="Gonzalez J."/>
            <person name="Henrissat B."/>
            <person name="Kuo A."/>
            <person name="Liang C."/>
            <person name="Lipzen A."/>
            <person name="Lutzoni F."/>
            <person name="Magnuson J."/>
            <person name="Mondo S."/>
            <person name="Nolan M."/>
            <person name="Ohm R."/>
            <person name="Pangilinan J."/>
            <person name="Park H.-J."/>
            <person name="Ramirez L."/>
            <person name="Alfaro M."/>
            <person name="Sun H."/>
            <person name="Tritt A."/>
            <person name="Yoshinaga Y."/>
            <person name="Zwiers L.-H."/>
            <person name="Turgeon B."/>
            <person name="Goodwin S."/>
            <person name="Spatafora J."/>
            <person name="Crous P."/>
            <person name="Grigoriev I."/>
        </authorList>
    </citation>
    <scope>NUCLEOTIDE SEQUENCE</scope>
    <source>
        <strain evidence="2">CBS 690.94</strain>
    </source>
</reference>
<feature type="region of interest" description="Disordered" evidence="1">
    <location>
        <begin position="36"/>
        <end position="76"/>
    </location>
</feature>
<evidence type="ECO:0000313" key="2">
    <source>
        <dbReference type="EMBL" id="KAF2451314.1"/>
    </source>
</evidence>
<accession>A0A9P4PTZ6</accession>
<protein>
    <submittedName>
        <fullName evidence="2">Uncharacterized protein</fullName>
    </submittedName>
</protein>
<dbReference type="EMBL" id="MU001492">
    <property type="protein sequence ID" value="KAF2451314.1"/>
    <property type="molecule type" value="Genomic_DNA"/>
</dbReference>
<gene>
    <name evidence="2" type="ORF">P171DRAFT_3783</name>
</gene>
<feature type="compositionally biased region" description="Polar residues" evidence="1">
    <location>
        <begin position="64"/>
        <end position="76"/>
    </location>
</feature>
<organism evidence="2 3">
    <name type="scientific">Karstenula rhodostoma CBS 690.94</name>
    <dbReference type="NCBI Taxonomy" id="1392251"/>
    <lineage>
        <taxon>Eukaryota</taxon>
        <taxon>Fungi</taxon>
        <taxon>Dikarya</taxon>
        <taxon>Ascomycota</taxon>
        <taxon>Pezizomycotina</taxon>
        <taxon>Dothideomycetes</taxon>
        <taxon>Pleosporomycetidae</taxon>
        <taxon>Pleosporales</taxon>
        <taxon>Massarineae</taxon>
        <taxon>Didymosphaeriaceae</taxon>
        <taxon>Karstenula</taxon>
    </lineage>
</organism>
<evidence type="ECO:0000256" key="1">
    <source>
        <dbReference type="SAM" id="MobiDB-lite"/>
    </source>
</evidence>
<dbReference type="AlphaFoldDB" id="A0A9P4PTZ6"/>
<proteinExistence type="predicted"/>
<evidence type="ECO:0000313" key="3">
    <source>
        <dbReference type="Proteomes" id="UP000799764"/>
    </source>
</evidence>
<dbReference type="Proteomes" id="UP000799764">
    <property type="component" value="Unassembled WGS sequence"/>
</dbReference>
<comment type="caution">
    <text evidence="2">The sequence shown here is derived from an EMBL/GenBank/DDBJ whole genome shotgun (WGS) entry which is preliminary data.</text>
</comment>